<evidence type="ECO:0008006" key="3">
    <source>
        <dbReference type="Google" id="ProtNLM"/>
    </source>
</evidence>
<keyword evidence="1" id="KW-1133">Transmembrane helix</keyword>
<keyword evidence="1" id="KW-0472">Membrane</keyword>
<evidence type="ECO:0000313" key="2">
    <source>
        <dbReference type="EMBL" id="GAF77848.1"/>
    </source>
</evidence>
<protein>
    <recommendedName>
        <fullName evidence="3">Holin</fullName>
    </recommendedName>
</protein>
<keyword evidence="1" id="KW-0812">Transmembrane</keyword>
<feature type="transmembrane region" description="Helical" evidence="1">
    <location>
        <begin position="36"/>
        <end position="55"/>
    </location>
</feature>
<evidence type="ECO:0000256" key="1">
    <source>
        <dbReference type="SAM" id="Phobius"/>
    </source>
</evidence>
<accession>X0S9Y0</accession>
<name>X0S9Y0_9ZZZZ</name>
<reference evidence="2" key="1">
    <citation type="journal article" date="2014" name="Front. Microbiol.">
        <title>High frequency of phylogenetically diverse reductive dehalogenase-homologous genes in deep subseafloor sedimentary metagenomes.</title>
        <authorList>
            <person name="Kawai M."/>
            <person name="Futagami T."/>
            <person name="Toyoda A."/>
            <person name="Takaki Y."/>
            <person name="Nishi S."/>
            <person name="Hori S."/>
            <person name="Arai W."/>
            <person name="Tsubouchi T."/>
            <person name="Morono Y."/>
            <person name="Uchiyama I."/>
            <person name="Ito T."/>
            <person name="Fujiyama A."/>
            <person name="Inagaki F."/>
            <person name="Takami H."/>
        </authorList>
    </citation>
    <scope>NUCLEOTIDE SEQUENCE</scope>
    <source>
        <strain evidence="2">Expedition CK06-06</strain>
    </source>
</reference>
<feature type="transmembrane region" description="Helical" evidence="1">
    <location>
        <begin position="6"/>
        <end position="24"/>
    </location>
</feature>
<dbReference type="AlphaFoldDB" id="X0S9Y0"/>
<gene>
    <name evidence="2" type="ORF">S01H1_06008</name>
</gene>
<organism evidence="2">
    <name type="scientific">marine sediment metagenome</name>
    <dbReference type="NCBI Taxonomy" id="412755"/>
    <lineage>
        <taxon>unclassified sequences</taxon>
        <taxon>metagenomes</taxon>
        <taxon>ecological metagenomes</taxon>
    </lineage>
</organism>
<dbReference type="EMBL" id="BARS01003118">
    <property type="protein sequence ID" value="GAF77848.1"/>
    <property type="molecule type" value="Genomic_DNA"/>
</dbReference>
<sequence>MSQVIIAIFAGIVAGFCRSLLGFFKNSESEELDWKKLLKAVIIMGITGGVIGLFTSNPLMAFGLSFTGGVTVHELIKAYQNKSFEPE</sequence>
<comment type="caution">
    <text evidence="2">The sequence shown here is derived from an EMBL/GenBank/DDBJ whole genome shotgun (WGS) entry which is preliminary data.</text>
</comment>
<proteinExistence type="predicted"/>